<dbReference type="EMBL" id="MN739577">
    <property type="protein sequence ID" value="QHT13828.1"/>
    <property type="molecule type" value="Genomic_DNA"/>
</dbReference>
<name>A0A6C0DAE7_9ZZZZ</name>
<organism evidence="1">
    <name type="scientific">viral metagenome</name>
    <dbReference type="NCBI Taxonomy" id="1070528"/>
    <lineage>
        <taxon>unclassified sequences</taxon>
        <taxon>metagenomes</taxon>
        <taxon>organismal metagenomes</taxon>
    </lineage>
</organism>
<dbReference type="AlphaFoldDB" id="A0A6C0DAE7"/>
<sequence>MELSQLQQSHLLKRLPEFELSYETISHNKVSNDYNIAFAIPTGKKGYVWFTFQGDIDVCYFMELNKDKKISKIIQLDKPVDFNVQLTMCTILYGSIILDENTKKQRFVIEDLMYYKGISMKKSLLNEKLLFLADFMKIAPNNTINGNDFVFVLPMIWKVSIDTELPAQLPDEINKNIGYVAHHIQYRTTNSIKPYLNVLLMRKLIQSATNLKPTKTSTHKFETIRINMDFNKPQYKYPAIFQVTADIQFDIYHLFAYGKNNMPVYYNVAYVPNYKSSIFLNGLFRNIRENKNLDYIEESDDEDDFQNMNEDKYVDINKIVLMECVFNHKFKRWTPVKVVDKYTKVVHLNKLVRDYY</sequence>
<proteinExistence type="predicted"/>
<evidence type="ECO:0008006" key="2">
    <source>
        <dbReference type="Google" id="ProtNLM"/>
    </source>
</evidence>
<accession>A0A6C0DAE7</accession>
<reference evidence="1" key="1">
    <citation type="journal article" date="2020" name="Nature">
        <title>Giant virus diversity and host interactions through global metagenomics.</title>
        <authorList>
            <person name="Schulz F."/>
            <person name="Roux S."/>
            <person name="Paez-Espino D."/>
            <person name="Jungbluth S."/>
            <person name="Walsh D.A."/>
            <person name="Denef V.J."/>
            <person name="McMahon K.D."/>
            <person name="Konstantinidis K.T."/>
            <person name="Eloe-Fadrosh E.A."/>
            <person name="Kyrpides N.C."/>
            <person name="Woyke T."/>
        </authorList>
    </citation>
    <scope>NUCLEOTIDE SEQUENCE</scope>
    <source>
        <strain evidence="1">GVMAG-M-3300023174-134</strain>
    </source>
</reference>
<protein>
    <recommendedName>
        <fullName evidence="2">mRNA capping enzyme adenylation domain-containing protein</fullName>
    </recommendedName>
</protein>
<evidence type="ECO:0000313" key="1">
    <source>
        <dbReference type="EMBL" id="QHT13828.1"/>
    </source>
</evidence>
<dbReference type="Gene3D" id="3.30.470.30">
    <property type="entry name" value="DNA ligase/mRNA capping enzyme"/>
    <property type="match status" value="1"/>
</dbReference>